<evidence type="ECO:0000256" key="3">
    <source>
        <dbReference type="ARBA" id="ARBA00019818"/>
    </source>
</evidence>
<dbReference type="Pfam" id="PF09067">
    <property type="entry name" value="EpoR_lig-bind"/>
    <property type="match status" value="1"/>
</dbReference>
<dbReference type="GO" id="GO:0004896">
    <property type="term" value="F:cytokine receptor activity"/>
    <property type="evidence" value="ECO:0007669"/>
    <property type="project" value="TreeGrafter"/>
</dbReference>
<dbReference type="GO" id="GO:0009897">
    <property type="term" value="C:external side of plasma membrane"/>
    <property type="evidence" value="ECO:0007669"/>
    <property type="project" value="TreeGrafter"/>
</dbReference>
<feature type="domain" description="Fibronectin type-III" evidence="17">
    <location>
        <begin position="27"/>
        <end position="124"/>
    </location>
</feature>
<comment type="similarity">
    <text evidence="2">Belongs to the type I cytokine receptor family. Type 1 subfamily.</text>
</comment>
<organism evidence="18 19">
    <name type="scientific">Fundulus heteroclitus</name>
    <name type="common">Killifish</name>
    <name type="synonym">Mummichog</name>
    <dbReference type="NCBI Taxonomy" id="8078"/>
    <lineage>
        <taxon>Eukaryota</taxon>
        <taxon>Metazoa</taxon>
        <taxon>Chordata</taxon>
        <taxon>Craniata</taxon>
        <taxon>Vertebrata</taxon>
        <taxon>Euteleostomi</taxon>
        <taxon>Actinopterygii</taxon>
        <taxon>Neopterygii</taxon>
        <taxon>Teleostei</taxon>
        <taxon>Neoteleostei</taxon>
        <taxon>Acanthomorphata</taxon>
        <taxon>Ovalentaria</taxon>
        <taxon>Atherinomorphae</taxon>
        <taxon>Cyprinodontiformes</taxon>
        <taxon>Fundulidae</taxon>
        <taxon>Fundulus</taxon>
    </lineage>
</organism>
<evidence type="ECO:0000256" key="11">
    <source>
        <dbReference type="ARBA" id="ARBA00023157"/>
    </source>
</evidence>
<accession>A0A3Q2NV47</accession>
<evidence type="ECO:0000256" key="4">
    <source>
        <dbReference type="ARBA" id="ARBA00022692"/>
    </source>
</evidence>
<dbReference type="GO" id="GO:0046872">
    <property type="term" value="F:metal ion binding"/>
    <property type="evidence" value="ECO:0007669"/>
    <property type="project" value="UniProtKB-KW"/>
</dbReference>
<dbReference type="Gene3D" id="2.60.40.10">
    <property type="entry name" value="Immunoglobulins"/>
    <property type="match status" value="2"/>
</dbReference>
<feature type="compositionally biased region" description="Polar residues" evidence="14">
    <location>
        <begin position="447"/>
        <end position="457"/>
    </location>
</feature>
<dbReference type="Proteomes" id="UP000265000">
    <property type="component" value="Unplaced"/>
</dbReference>
<evidence type="ECO:0000256" key="12">
    <source>
        <dbReference type="ARBA" id="ARBA00023170"/>
    </source>
</evidence>
<dbReference type="InterPro" id="IPR036116">
    <property type="entry name" value="FN3_sf"/>
</dbReference>
<keyword evidence="10 15" id="KW-0472">Membrane</keyword>
<evidence type="ECO:0000256" key="1">
    <source>
        <dbReference type="ARBA" id="ARBA00004479"/>
    </source>
</evidence>
<evidence type="ECO:0000256" key="9">
    <source>
        <dbReference type="ARBA" id="ARBA00022989"/>
    </source>
</evidence>
<feature type="signal peptide" evidence="16">
    <location>
        <begin position="1"/>
        <end position="21"/>
    </location>
</feature>
<keyword evidence="9 15" id="KW-1133">Transmembrane helix</keyword>
<evidence type="ECO:0000256" key="2">
    <source>
        <dbReference type="ARBA" id="ARBA00007885"/>
    </source>
</evidence>
<reference evidence="18" key="1">
    <citation type="submission" date="2025-08" db="UniProtKB">
        <authorList>
            <consortium name="Ensembl"/>
        </authorList>
    </citation>
    <scope>IDENTIFICATION</scope>
</reference>
<evidence type="ECO:0000313" key="19">
    <source>
        <dbReference type="Proteomes" id="UP000265000"/>
    </source>
</evidence>
<feature type="chain" id="PRO_5043882027" description="Prolactin receptor" evidence="16">
    <location>
        <begin position="22"/>
        <end position="542"/>
    </location>
</feature>
<dbReference type="InterPro" id="IPR003961">
    <property type="entry name" value="FN3_dom"/>
</dbReference>
<evidence type="ECO:0000256" key="5">
    <source>
        <dbReference type="ARBA" id="ARBA00022723"/>
    </source>
</evidence>
<dbReference type="SMART" id="SM00060">
    <property type="entry name" value="FN3"/>
    <property type="match status" value="2"/>
</dbReference>
<evidence type="ECO:0000256" key="8">
    <source>
        <dbReference type="ARBA" id="ARBA00022833"/>
    </source>
</evidence>
<dbReference type="InterPro" id="IPR013783">
    <property type="entry name" value="Ig-like_fold"/>
</dbReference>
<dbReference type="GeneTree" id="ENSGT00940000154851"/>
<comment type="subcellular location">
    <subcellularLocation>
        <location evidence="1">Membrane</location>
        <topology evidence="1">Single-pass type I membrane protein</topology>
    </subcellularLocation>
</comment>
<evidence type="ECO:0000256" key="16">
    <source>
        <dbReference type="SAM" id="SignalP"/>
    </source>
</evidence>
<keyword evidence="5" id="KW-0479">Metal-binding</keyword>
<keyword evidence="7" id="KW-0677">Repeat</keyword>
<keyword evidence="8" id="KW-0862">Zinc</keyword>
<keyword evidence="13" id="KW-0325">Glycoprotein</keyword>
<feature type="region of interest" description="Disordered" evidence="14">
    <location>
        <begin position="492"/>
        <end position="515"/>
    </location>
</feature>
<proteinExistence type="inferred from homology"/>
<dbReference type="Ensembl" id="ENSFHET00000010877.1">
    <property type="protein sequence ID" value="ENSFHEP00000003239.1"/>
    <property type="gene ID" value="ENSFHEG00000004086.1"/>
</dbReference>
<dbReference type="CDD" id="cd00063">
    <property type="entry name" value="FN3"/>
    <property type="match status" value="1"/>
</dbReference>
<protein>
    <recommendedName>
        <fullName evidence="3">Prolactin receptor</fullName>
    </recommendedName>
</protein>
<dbReference type="CTD" id="561846"/>
<evidence type="ECO:0000256" key="10">
    <source>
        <dbReference type="ARBA" id="ARBA00023136"/>
    </source>
</evidence>
<keyword evidence="6 16" id="KW-0732">Signal</keyword>
<dbReference type="FunFam" id="2.60.40.10:FF:000287">
    <property type="entry name" value="Prolactin receptor"/>
    <property type="match status" value="1"/>
</dbReference>
<dbReference type="PROSITE" id="PS50853">
    <property type="entry name" value="FN3"/>
    <property type="match status" value="2"/>
</dbReference>
<dbReference type="FunFam" id="2.60.40.10:FF:000358">
    <property type="entry name" value="Prolactin receptor"/>
    <property type="match status" value="1"/>
</dbReference>
<evidence type="ECO:0000256" key="7">
    <source>
        <dbReference type="ARBA" id="ARBA00022737"/>
    </source>
</evidence>
<dbReference type="PANTHER" id="PTHR23037:SF46">
    <property type="entry name" value="INTERLEUKIN 5 RECEPTOR SUBUNIT ALPHA"/>
    <property type="match status" value="1"/>
</dbReference>
<keyword evidence="19" id="KW-1185">Reference proteome</keyword>
<evidence type="ECO:0000256" key="6">
    <source>
        <dbReference type="ARBA" id="ARBA00022729"/>
    </source>
</evidence>
<keyword evidence="4 15" id="KW-0812">Transmembrane</keyword>
<dbReference type="AlphaFoldDB" id="A0A3Q2NV47"/>
<dbReference type="STRING" id="8078.ENSFHEP00000003239"/>
<name>A0A3Q2NV47_FUNHE</name>
<keyword evidence="11" id="KW-1015">Disulfide bond</keyword>
<feature type="domain" description="Fibronectin type-III" evidence="17">
    <location>
        <begin position="125"/>
        <end position="224"/>
    </location>
</feature>
<dbReference type="InterPro" id="IPR015152">
    <property type="entry name" value="Growth/epo_recpt_lig-bind"/>
</dbReference>
<dbReference type="PANTHER" id="PTHR23037">
    <property type="entry name" value="CYTOKINE RECEPTOR"/>
    <property type="match status" value="1"/>
</dbReference>
<evidence type="ECO:0000259" key="17">
    <source>
        <dbReference type="PROSITE" id="PS50853"/>
    </source>
</evidence>
<dbReference type="SUPFAM" id="SSF49265">
    <property type="entry name" value="Fibronectin type III"/>
    <property type="match status" value="2"/>
</dbReference>
<evidence type="ECO:0000256" key="14">
    <source>
        <dbReference type="SAM" id="MobiDB-lite"/>
    </source>
</evidence>
<feature type="compositionally biased region" description="Basic and acidic residues" evidence="14">
    <location>
        <begin position="356"/>
        <end position="368"/>
    </location>
</feature>
<evidence type="ECO:0000256" key="13">
    <source>
        <dbReference type="ARBA" id="ARBA00023180"/>
    </source>
</evidence>
<keyword evidence="12" id="KW-0675">Receptor</keyword>
<feature type="transmembrane region" description="Helical" evidence="15">
    <location>
        <begin position="228"/>
        <end position="249"/>
    </location>
</feature>
<dbReference type="GeneID" id="105937263"/>
<feature type="region of interest" description="Disordered" evidence="14">
    <location>
        <begin position="339"/>
        <end position="393"/>
    </location>
</feature>
<dbReference type="OrthoDB" id="8858139at2759"/>
<evidence type="ECO:0000256" key="15">
    <source>
        <dbReference type="SAM" id="Phobius"/>
    </source>
</evidence>
<sequence>MRTRSCLVMLCVLSAVGVCSSTSALGVPYIRDCRSPEKETFSCWWEPGYDGGLPTQYRLYYQKEKESFKECPDYVSAGENSCYFNKIHTSFWVEYTLRVEAINALGNSSSVFEIPDVMIYVKPDPPVNVTVLVNSTGPTPYLQIKWRPPPNVDTKSGWATIKFELRHKRNDSDNWETFNLDSREYLNLYNIEPGALYMIQVRCMLDGGSWSDWTKTTFAKMPDIEKPLWILVFAFCLIPLLATICILALKREMLKQWVLPPVPGPKIRGVDVQLLKSGRTEDFAVALIGNVNFPMKMVPVDQVEEYLLVSDSKEWLLADPYTSEKKKDPMVISAGLHLESEIQRGEPSPGQNAWDKAGDRKDEEERFESNVSQSERNLLNMEPMEKPGCPSVDQAAFTNATQSLAHSSYVDIQQPENSWEAGPTPTDYSRVNEVNGEAIVILNSKNVSDGSDVQRQEGSGEVSAPDDYSRVKEVNSDVVFLQKHESVDSCGKKKEERCTGWTNQKPTMPRELERSKGPCSEMIGNGYVDSAPAFTVQLPVQV</sequence>
<evidence type="ECO:0000313" key="18">
    <source>
        <dbReference type="Ensembl" id="ENSFHEP00000003239.1"/>
    </source>
</evidence>
<feature type="region of interest" description="Disordered" evidence="14">
    <location>
        <begin position="447"/>
        <end position="466"/>
    </location>
</feature>
<reference evidence="18" key="2">
    <citation type="submission" date="2025-09" db="UniProtKB">
        <authorList>
            <consortium name="Ensembl"/>
        </authorList>
    </citation>
    <scope>IDENTIFICATION</scope>
</reference>